<evidence type="ECO:0000256" key="1">
    <source>
        <dbReference type="SAM" id="MobiDB-lite"/>
    </source>
</evidence>
<gene>
    <name evidence="2" type="ORF">A3A13_00100</name>
</gene>
<dbReference type="Proteomes" id="UP000178911">
    <property type="component" value="Unassembled WGS sequence"/>
</dbReference>
<feature type="compositionally biased region" description="Basic and acidic residues" evidence="1">
    <location>
        <begin position="9"/>
        <end position="25"/>
    </location>
</feature>
<evidence type="ECO:0000313" key="2">
    <source>
        <dbReference type="EMBL" id="OGN23698.1"/>
    </source>
</evidence>
<dbReference type="EMBL" id="MGKJ01000016">
    <property type="protein sequence ID" value="OGN23698.1"/>
    <property type="molecule type" value="Genomic_DNA"/>
</dbReference>
<evidence type="ECO:0008006" key="4">
    <source>
        <dbReference type="Google" id="ProtNLM"/>
    </source>
</evidence>
<sequence>MTKNPFEISEDKPGKGHDHFYDKRKKEDRISGLRYAIEQVEDRIKNDPNRPPGVFEEQLESLRAQLEEAIKNR</sequence>
<dbReference type="AlphaFoldDB" id="A0A1F8GG40"/>
<organism evidence="2 3">
    <name type="scientific">Candidatus Yanofskybacteria bacterium RIFCSPLOWO2_01_FULL_43_22</name>
    <dbReference type="NCBI Taxonomy" id="1802695"/>
    <lineage>
        <taxon>Bacteria</taxon>
        <taxon>Candidatus Yanofskyibacteriota</taxon>
    </lineage>
</organism>
<protein>
    <recommendedName>
        <fullName evidence="4">Bacterial toxin 28 domain-containing protein</fullName>
    </recommendedName>
</protein>
<feature type="region of interest" description="Disordered" evidence="1">
    <location>
        <begin position="1"/>
        <end position="25"/>
    </location>
</feature>
<name>A0A1F8GG40_9BACT</name>
<evidence type="ECO:0000313" key="3">
    <source>
        <dbReference type="Proteomes" id="UP000178911"/>
    </source>
</evidence>
<accession>A0A1F8GG40</accession>
<comment type="caution">
    <text evidence="2">The sequence shown here is derived from an EMBL/GenBank/DDBJ whole genome shotgun (WGS) entry which is preliminary data.</text>
</comment>
<proteinExistence type="predicted"/>
<reference evidence="2 3" key="1">
    <citation type="journal article" date="2016" name="Nat. Commun.">
        <title>Thousands of microbial genomes shed light on interconnected biogeochemical processes in an aquifer system.</title>
        <authorList>
            <person name="Anantharaman K."/>
            <person name="Brown C.T."/>
            <person name="Hug L.A."/>
            <person name="Sharon I."/>
            <person name="Castelle C.J."/>
            <person name="Probst A.J."/>
            <person name="Thomas B.C."/>
            <person name="Singh A."/>
            <person name="Wilkins M.J."/>
            <person name="Karaoz U."/>
            <person name="Brodie E.L."/>
            <person name="Williams K.H."/>
            <person name="Hubbard S.S."/>
            <person name="Banfield J.F."/>
        </authorList>
    </citation>
    <scope>NUCLEOTIDE SEQUENCE [LARGE SCALE GENOMIC DNA]</scope>
</reference>